<reference evidence="8" key="1">
    <citation type="submission" date="2018-02" db="EMBL/GenBank/DDBJ databases">
        <authorList>
            <person name="Holder M.E."/>
            <person name="Ajami N.J."/>
            <person name="Petrosino J.F."/>
        </authorList>
    </citation>
    <scope>NUCLEOTIDE SEQUENCE [LARGE SCALE GENOMIC DNA]</scope>
    <source>
        <strain evidence="8">CCUG 47711</strain>
    </source>
</reference>
<dbReference type="Proteomes" id="UP000237947">
    <property type="component" value="Chromosome"/>
</dbReference>
<keyword evidence="2" id="KW-0689">Ribosomal protein</keyword>
<dbReference type="CDD" id="cd05688">
    <property type="entry name" value="S1_RPS1_repeat_ec3"/>
    <property type="match status" value="1"/>
</dbReference>
<sequence length="536" mass="60127">MSEENKDALQENQAVENELEAANNDVTSAETTSVEKEVKPAQEEQEAKTSETSTEESAEVANDKETEASDDNHNKKSEDVSFMDYIDNIPQVRKGAVIKGVIVRYDDEYAYVDIRDKSEGKISRSEFDRDPNFDLDKAIAEKNPVEVFVKNIRFTDAGKDIQLSKSRVDFVKHKEELEKAFENHEPVTIHIDRQVKDGLIGTYGSIDVYIHRTQIDNRTISDEEMAEYVGQDLEVLITQFDARRRLRVSGSRRTLITEVRKERAEELWSSIAVGDIYEGVVRNITKFGVFVDLGGVDGLIHISELSWGHIKHPSEVVNVGDVVQVYVKDFDQEQNKISLGYRKLEDDPYYNVEEKYPEGTTVSGKVVRIVNFGAFVEIGEGVDALCHISEISDRHLESPKDVLVVGQEVEAQVLESSSENRRVSISIKAVEPLNELRGAAAERQAKRDAERAKREANRPANSYVDNSSKADAPSDMEIAFQAALAEQAQGEEAVEEVEGTTVEAVENEETVDAEKVVEEDTEEVEESAKVEESTEE</sequence>
<comment type="similarity">
    <text evidence="1">Belongs to the bacterial ribosomal protein bS1 family.</text>
</comment>
<dbReference type="FunFam" id="2.40.50.140:FF:000051">
    <property type="entry name" value="RNA-binding transcriptional accessory protein"/>
    <property type="match status" value="1"/>
</dbReference>
<keyword evidence="3" id="KW-0687">Ribonucleoprotein</keyword>
<evidence type="ECO:0000256" key="2">
    <source>
        <dbReference type="ARBA" id="ARBA00022980"/>
    </source>
</evidence>
<dbReference type="PROSITE" id="PS50126">
    <property type="entry name" value="S1"/>
    <property type="match status" value="3"/>
</dbReference>
<name>A0A2S0KMT1_9FIRM</name>
<dbReference type="GO" id="GO:0005737">
    <property type="term" value="C:cytoplasm"/>
    <property type="evidence" value="ECO:0007669"/>
    <property type="project" value="UniProtKB-ARBA"/>
</dbReference>
<dbReference type="GO" id="GO:0006412">
    <property type="term" value="P:translation"/>
    <property type="evidence" value="ECO:0007669"/>
    <property type="project" value="TreeGrafter"/>
</dbReference>
<feature type="compositionally biased region" description="Basic and acidic residues" evidence="5">
    <location>
        <begin position="61"/>
        <end position="76"/>
    </location>
</feature>
<feature type="region of interest" description="Disordered" evidence="5">
    <location>
        <begin position="486"/>
        <end position="536"/>
    </location>
</feature>
<accession>A0A2S0KMT1</accession>
<evidence type="ECO:0000256" key="1">
    <source>
        <dbReference type="ARBA" id="ARBA00006767"/>
    </source>
</evidence>
<dbReference type="InterPro" id="IPR035104">
    <property type="entry name" value="Ribosomal_protein_S1-like"/>
</dbReference>
<protein>
    <recommendedName>
        <fullName evidence="6">S1 motif domain-containing protein</fullName>
    </recommendedName>
</protein>
<dbReference type="PANTHER" id="PTHR10724:SF7">
    <property type="entry name" value="SMALL RIBOSOMAL SUBUNIT PROTEIN BS1C"/>
    <property type="match status" value="1"/>
</dbReference>
<keyword evidence="8" id="KW-1185">Reference proteome</keyword>
<organism evidence="7 8">
    <name type="scientific">Fastidiosipila sanguinis</name>
    <dbReference type="NCBI Taxonomy" id="236753"/>
    <lineage>
        <taxon>Bacteria</taxon>
        <taxon>Bacillati</taxon>
        <taxon>Bacillota</taxon>
        <taxon>Clostridia</taxon>
        <taxon>Eubacteriales</taxon>
        <taxon>Oscillospiraceae</taxon>
        <taxon>Fastidiosipila</taxon>
    </lineage>
</organism>
<dbReference type="PANTHER" id="PTHR10724">
    <property type="entry name" value="30S RIBOSOMAL PROTEIN S1"/>
    <property type="match status" value="1"/>
</dbReference>
<dbReference type="FunFam" id="2.40.50.140:FF:000103">
    <property type="entry name" value="protein RRP5 homolog"/>
    <property type="match status" value="1"/>
</dbReference>
<feature type="domain" description="S1 motif" evidence="6">
    <location>
        <begin position="274"/>
        <end position="342"/>
    </location>
</feature>
<dbReference type="KEGG" id="fsa:C5Q98_03365"/>
<feature type="compositionally biased region" description="Polar residues" evidence="5">
    <location>
        <begin position="459"/>
        <end position="469"/>
    </location>
</feature>
<feature type="region of interest" description="Disordered" evidence="5">
    <location>
        <begin position="439"/>
        <end position="472"/>
    </location>
</feature>
<evidence type="ECO:0000259" key="6">
    <source>
        <dbReference type="PROSITE" id="PS50126"/>
    </source>
</evidence>
<dbReference type="InterPro" id="IPR050437">
    <property type="entry name" value="Ribos_protein_bS1-like"/>
</dbReference>
<dbReference type="InterPro" id="IPR003029">
    <property type="entry name" value="S1_domain"/>
</dbReference>
<gene>
    <name evidence="7" type="ORF">C5Q98_03365</name>
</gene>
<evidence type="ECO:0000313" key="8">
    <source>
        <dbReference type="Proteomes" id="UP000237947"/>
    </source>
</evidence>
<dbReference type="EMBL" id="CP027226">
    <property type="protein sequence ID" value="AVM42324.1"/>
    <property type="molecule type" value="Genomic_DNA"/>
</dbReference>
<dbReference type="RefSeq" id="WP_106012307.1">
    <property type="nucleotide sequence ID" value="NZ_CP027226.1"/>
</dbReference>
<feature type="domain" description="S1 motif" evidence="6">
    <location>
        <begin position="95"/>
        <end position="166"/>
    </location>
</feature>
<feature type="compositionally biased region" description="Basic and acidic residues" evidence="5">
    <location>
        <begin position="443"/>
        <end position="457"/>
    </location>
</feature>
<feature type="region of interest" description="Disordered" evidence="5">
    <location>
        <begin position="1"/>
        <end position="76"/>
    </location>
</feature>
<dbReference type="Pfam" id="PF00575">
    <property type="entry name" value="S1"/>
    <property type="match status" value="3"/>
</dbReference>
<dbReference type="InterPro" id="IPR012340">
    <property type="entry name" value="NA-bd_OB-fold"/>
</dbReference>
<evidence type="ECO:0000256" key="4">
    <source>
        <dbReference type="ARBA" id="ARBA00025604"/>
    </source>
</evidence>
<feature type="compositionally biased region" description="Basic and acidic residues" evidence="5">
    <location>
        <begin position="526"/>
        <end position="536"/>
    </location>
</feature>
<dbReference type="GO" id="GO:0003735">
    <property type="term" value="F:structural constituent of ribosome"/>
    <property type="evidence" value="ECO:0007669"/>
    <property type="project" value="TreeGrafter"/>
</dbReference>
<evidence type="ECO:0000256" key="5">
    <source>
        <dbReference type="SAM" id="MobiDB-lite"/>
    </source>
</evidence>
<dbReference type="Gene3D" id="2.40.50.140">
    <property type="entry name" value="Nucleic acid-binding proteins"/>
    <property type="match status" value="3"/>
</dbReference>
<dbReference type="SMART" id="SM00316">
    <property type="entry name" value="S1"/>
    <property type="match status" value="4"/>
</dbReference>
<proteinExistence type="inferred from homology"/>
<evidence type="ECO:0000313" key="7">
    <source>
        <dbReference type="EMBL" id="AVM42324.1"/>
    </source>
</evidence>
<dbReference type="OrthoDB" id="9804077at2"/>
<evidence type="ECO:0000256" key="3">
    <source>
        <dbReference type="ARBA" id="ARBA00023274"/>
    </source>
</evidence>
<feature type="domain" description="S1 motif" evidence="6">
    <location>
        <begin position="359"/>
        <end position="428"/>
    </location>
</feature>
<comment type="function">
    <text evidence="4">Binds mRNA; thus facilitating recognition of the initiation point. It is needed to translate mRNA with a short Shine-Dalgarno (SD) purine-rich sequence.</text>
</comment>
<dbReference type="PRINTS" id="PR00681">
    <property type="entry name" value="RIBOSOMALS1"/>
</dbReference>
<dbReference type="AlphaFoldDB" id="A0A2S0KMT1"/>
<dbReference type="GO" id="GO:0003729">
    <property type="term" value="F:mRNA binding"/>
    <property type="evidence" value="ECO:0007669"/>
    <property type="project" value="TreeGrafter"/>
</dbReference>
<dbReference type="SUPFAM" id="SSF50249">
    <property type="entry name" value="Nucleic acid-binding proteins"/>
    <property type="match status" value="4"/>
</dbReference>
<feature type="compositionally biased region" description="Basic and acidic residues" evidence="5">
    <location>
        <begin position="33"/>
        <end position="49"/>
    </location>
</feature>